<accession>A0ABU5YK17</accession>
<reference evidence="4 5" key="1">
    <citation type="submission" date="2023-12" db="EMBL/GenBank/DDBJ databases">
        <title>Description of new species of Mycobacterium terrae complex isolated from sewage at the Sao Paulo Zoological Park Foundation in Brazil.</title>
        <authorList>
            <person name="Romagnoli C.L."/>
            <person name="Conceicao E.C."/>
            <person name="Machado E."/>
            <person name="Barreto L.B.P.F."/>
            <person name="Sharma A."/>
            <person name="Silva N.M."/>
            <person name="Marques L.E."/>
            <person name="Juliana M.A."/>
            <person name="Lourenco M.C.S."/>
            <person name="Digiampietri L.A."/>
            <person name="Suffys P.N."/>
            <person name="Viana-Niero C."/>
        </authorList>
    </citation>
    <scope>NUCLEOTIDE SEQUENCE [LARGE SCALE GENOMIC DNA]</scope>
    <source>
        <strain evidence="4 5">MYC123</strain>
    </source>
</reference>
<dbReference type="Gene3D" id="3.40.1520.20">
    <property type="match status" value="1"/>
</dbReference>
<sequence>MRVRLIGAALVAVLLTMVGCGPRHTEFDAAATDPVPLSVVRHGNEFTLTGDVTDPAAKRELVDAVVSSADDVTVVDRLTVTPNATTPDLSASAPVFETAEVIRDFSLRANNDTVTLAGTAATAAEAAAVTDAAEHAWPRRHIVNELVVAGAR</sequence>
<proteinExistence type="predicted"/>
<dbReference type="InterPro" id="IPR054121">
    <property type="entry name" value="ArfA_BON-like"/>
</dbReference>
<evidence type="ECO:0000259" key="2">
    <source>
        <dbReference type="Pfam" id="PF04972"/>
    </source>
</evidence>
<dbReference type="PROSITE" id="PS51257">
    <property type="entry name" value="PROKAR_LIPOPROTEIN"/>
    <property type="match status" value="1"/>
</dbReference>
<protein>
    <submittedName>
        <fullName evidence="4">BON domain-containing protein</fullName>
    </submittedName>
</protein>
<organism evidence="4 5">
    <name type="scientific">[Mycobacterium] zoologicum</name>
    <dbReference type="NCBI Taxonomy" id="2872311"/>
    <lineage>
        <taxon>Bacteria</taxon>
        <taxon>Bacillati</taxon>
        <taxon>Actinomycetota</taxon>
        <taxon>Actinomycetes</taxon>
        <taxon>Mycobacteriales</taxon>
        <taxon>Mycobacteriaceae</taxon>
        <taxon>Mycolicibacter</taxon>
    </lineage>
</organism>
<dbReference type="RefSeq" id="WP_224864577.1">
    <property type="nucleotide sequence ID" value="NZ_JAYJJT010000011.1"/>
</dbReference>
<dbReference type="Pfam" id="PF21923">
    <property type="entry name" value="BON_like"/>
    <property type="match status" value="1"/>
</dbReference>
<dbReference type="Proteomes" id="UP001299046">
    <property type="component" value="Unassembled WGS sequence"/>
</dbReference>
<keyword evidence="1" id="KW-0732">Signal</keyword>
<feature type="chain" id="PRO_5047220271" evidence="1">
    <location>
        <begin position="26"/>
        <end position="152"/>
    </location>
</feature>
<dbReference type="EMBL" id="JAYJJT010000011">
    <property type="protein sequence ID" value="MEB3050392.1"/>
    <property type="molecule type" value="Genomic_DNA"/>
</dbReference>
<gene>
    <name evidence="4" type="ORF">KV112_11705</name>
</gene>
<dbReference type="Pfam" id="PF04972">
    <property type="entry name" value="BON"/>
    <property type="match status" value="1"/>
</dbReference>
<feature type="domain" description="Peptidoglycan-binding protein ArfA BON-like" evidence="3">
    <location>
        <begin position="37"/>
        <end position="82"/>
    </location>
</feature>
<comment type="caution">
    <text evidence="4">The sequence shown here is derived from an EMBL/GenBank/DDBJ whole genome shotgun (WGS) entry which is preliminary data.</text>
</comment>
<feature type="signal peptide" evidence="1">
    <location>
        <begin position="1"/>
        <end position="25"/>
    </location>
</feature>
<evidence type="ECO:0000256" key="1">
    <source>
        <dbReference type="SAM" id="SignalP"/>
    </source>
</evidence>
<name>A0ABU5YK17_9MYCO</name>
<feature type="domain" description="BON" evidence="2">
    <location>
        <begin position="109"/>
        <end position="149"/>
    </location>
</feature>
<evidence type="ECO:0000259" key="3">
    <source>
        <dbReference type="Pfam" id="PF21923"/>
    </source>
</evidence>
<dbReference type="InterPro" id="IPR007055">
    <property type="entry name" value="BON_dom"/>
</dbReference>
<evidence type="ECO:0000313" key="5">
    <source>
        <dbReference type="Proteomes" id="UP001299046"/>
    </source>
</evidence>
<evidence type="ECO:0000313" key="4">
    <source>
        <dbReference type="EMBL" id="MEB3050392.1"/>
    </source>
</evidence>
<keyword evidence="5" id="KW-1185">Reference proteome</keyword>